<dbReference type="SUPFAM" id="SSF53098">
    <property type="entry name" value="Ribonuclease H-like"/>
    <property type="match status" value="1"/>
</dbReference>
<dbReference type="Proteomes" id="UP001432011">
    <property type="component" value="Chromosome"/>
</dbReference>
<evidence type="ECO:0000313" key="1">
    <source>
        <dbReference type="EMBL" id="WUP73558.1"/>
    </source>
</evidence>
<name>A0ABZ1SKN9_9ACTN</name>
<proteinExistence type="predicted"/>
<dbReference type="EMBL" id="CP108085">
    <property type="protein sequence ID" value="WUP73558.1"/>
    <property type="molecule type" value="Genomic_DNA"/>
</dbReference>
<sequence>MEDLIAVAGSRWAIEECFQSAKNGTGLDHYQIRRYDARHRHITLAMLARDGPARRYEPKRLTLRLFAVAARLVRGGGRLRLRITASEAG</sequence>
<evidence type="ECO:0008006" key="3">
    <source>
        <dbReference type="Google" id="ProtNLM"/>
    </source>
</evidence>
<organism evidence="1 2">
    <name type="scientific">Microbispora hainanensis</name>
    <dbReference type="NCBI Taxonomy" id="568844"/>
    <lineage>
        <taxon>Bacteria</taxon>
        <taxon>Bacillati</taxon>
        <taxon>Actinomycetota</taxon>
        <taxon>Actinomycetes</taxon>
        <taxon>Streptosporangiales</taxon>
        <taxon>Streptosporangiaceae</taxon>
        <taxon>Microbispora</taxon>
    </lineage>
</organism>
<evidence type="ECO:0000313" key="2">
    <source>
        <dbReference type="Proteomes" id="UP001432011"/>
    </source>
</evidence>
<reference evidence="1" key="1">
    <citation type="submission" date="2022-10" db="EMBL/GenBank/DDBJ databases">
        <title>The complete genomes of actinobacterial strains from the NBC collection.</title>
        <authorList>
            <person name="Joergensen T.S."/>
            <person name="Alvarez Arevalo M."/>
            <person name="Sterndorff E.B."/>
            <person name="Faurdal D."/>
            <person name="Vuksanovic O."/>
            <person name="Mourched A.-S."/>
            <person name="Charusanti P."/>
            <person name="Shaw S."/>
            <person name="Blin K."/>
            <person name="Weber T."/>
        </authorList>
    </citation>
    <scope>NUCLEOTIDE SEQUENCE</scope>
    <source>
        <strain evidence="1">NBC_00254</strain>
    </source>
</reference>
<dbReference type="InterPro" id="IPR012337">
    <property type="entry name" value="RNaseH-like_sf"/>
</dbReference>
<protein>
    <recommendedName>
        <fullName evidence="3">Transposase</fullName>
    </recommendedName>
</protein>
<gene>
    <name evidence="1" type="ORF">OG913_29800</name>
</gene>
<keyword evidence="2" id="KW-1185">Reference proteome</keyword>
<accession>A0ABZ1SKN9</accession>